<dbReference type="Proteomes" id="UP000054007">
    <property type="component" value="Unassembled WGS sequence"/>
</dbReference>
<dbReference type="CDD" id="cd02440">
    <property type="entry name" value="AdoMet_MTases"/>
    <property type="match status" value="1"/>
</dbReference>
<keyword evidence="4" id="KW-1185">Reference proteome</keyword>
<evidence type="ECO:0000259" key="2">
    <source>
        <dbReference type="Pfam" id="PF13649"/>
    </source>
</evidence>
<dbReference type="STRING" id="1314674.A0A0D7B9K0"/>
<feature type="compositionally biased region" description="Low complexity" evidence="1">
    <location>
        <begin position="350"/>
        <end position="365"/>
    </location>
</feature>
<dbReference type="AlphaFoldDB" id="A0A0D7B9K0"/>
<dbReference type="EMBL" id="KN880532">
    <property type="protein sequence ID" value="KIY67197.1"/>
    <property type="molecule type" value="Genomic_DNA"/>
</dbReference>
<feature type="region of interest" description="Disordered" evidence="1">
    <location>
        <begin position="383"/>
        <end position="421"/>
    </location>
</feature>
<accession>A0A0D7B9K0</accession>
<sequence length="596" mass="67601">MNVAGAMYLSAAFMPPTAARQPARPVSTLGMNPGSYEGKRKRENNFITKYGQKHHSYDNEKAPYPLSYDRHVLELESLDNSFIKYLRDGSVSFLNVDAGGPPEYVLDLGCGMGTWVLEAAQQWKDTSFVGFDLVNVQVPTKYLDESIQSRISWVYGNFLTTRLPFEDDEFDHVHVQSIARSVPENKWDNVFDEIVRVLRPGGSIEIYEEDAVFPKLPRWFTSPLHSRPRRGASVHLPDGSRRGYPSQPDTPQSATPAHDHALLESLYTSVFEHRFINMKPSSLLPNYFITYFRHCTLGPVISFPMPPVPPAPPLPDQLVSNYSFDLDQNIDIRASTLFAQPGKPERRLPSVSFSSTISSDSTMNSTDHESTLSTLFSVNTREKTASTTSRPKIEISLAPPNPDKLRMEKLPSTPEAESPPAASHLTYMLDSSSTDLTSVPSIPAALFPSERLASLDERSLAMHLFKSYQVVLASREALWEELQERIQSRKHELAPFGWDSHENFDVDGPRDPQRERRKFEMIVDRYAKDMQTRVSLWCSLHNIGWPFPAREPLSKAELIEEERLRDAMTEARQYAPPEDLRLPCRTIRILVGYKPQ</sequence>
<protein>
    <recommendedName>
        <fullName evidence="2">Methyltransferase domain-containing protein</fullName>
    </recommendedName>
</protein>
<dbReference type="SUPFAM" id="SSF53335">
    <property type="entry name" value="S-adenosyl-L-methionine-dependent methyltransferases"/>
    <property type="match status" value="1"/>
</dbReference>
<feature type="region of interest" description="Disordered" evidence="1">
    <location>
        <begin position="343"/>
        <end position="368"/>
    </location>
</feature>
<feature type="region of interest" description="Disordered" evidence="1">
    <location>
        <begin position="226"/>
        <end position="256"/>
    </location>
</feature>
<organism evidence="3 4">
    <name type="scientific">Cylindrobasidium torrendii FP15055 ss-10</name>
    <dbReference type="NCBI Taxonomy" id="1314674"/>
    <lineage>
        <taxon>Eukaryota</taxon>
        <taxon>Fungi</taxon>
        <taxon>Dikarya</taxon>
        <taxon>Basidiomycota</taxon>
        <taxon>Agaricomycotina</taxon>
        <taxon>Agaricomycetes</taxon>
        <taxon>Agaricomycetidae</taxon>
        <taxon>Agaricales</taxon>
        <taxon>Marasmiineae</taxon>
        <taxon>Physalacriaceae</taxon>
        <taxon>Cylindrobasidium</taxon>
    </lineage>
</organism>
<evidence type="ECO:0000256" key="1">
    <source>
        <dbReference type="SAM" id="MobiDB-lite"/>
    </source>
</evidence>
<dbReference type="PANTHER" id="PTHR43591">
    <property type="entry name" value="METHYLTRANSFERASE"/>
    <property type="match status" value="1"/>
</dbReference>
<proteinExistence type="predicted"/>
<name>A0A0D7B9K0_9AGAR</name>
<dbReference type="Pfam" id="PF13649">
    <property type="entry name" value="Methyltransf_25"/>
    <property type="match status" value="1"/>
</dbReference>
<evidence type="ECO:0000313" key="4">
    <source>
        <dbReference type="Proteomes" id="UP000054007"/>
    </source>
</evidence>
<dbReference type="InterPro" id="IPR029063">
    <property type="entry name" value="SAM-dependent_MTases_sf"/>
</dbReference>
<feature type="compositionally biased region" description="Low complexity" evidence="1">
    <location>
        <begin position="411"/>
        <end position="421"/>
    </location>
</feature>
<dbReference type="Gene3D" id="3.40.50.150">
    <property type="entry name" value="Vaccinia Virus protein VP39"/>
    <property type="match status" value="1"/>
</dbReference>
<dbReference type="InterPro" id="IPR041698">
    <property type="entry name" value="Methyltransf_25"/>
</dbReference>
<dbReference type="OrthoDB" id="2013972at2759"/>
<evidence type="ECO:0000313" key="3">
    <source>
        <dbReference type="EMBL" id="KIY67197.1"/>
    </source>
</evidence>
<gene>
    <name evidence="3" type="ORF">CYLTODRAFT_376545</name>
</gene>
<feature type="domain" description="Methyltransferase" evidence="2">
    <location>
        <begin position="105"/>
        <end position="202"/>
    </location>
</feature>
<reference evidence="3 4" key="1">
    <citation type="journal article" date="2015" name="Fungal Genet. Biol.">
        <title>Evolution of novel wood decay mechanisms in Agaricales revealed by the genome sequences of Fistulina hepatica and Cylindrobasidium torrendii.</title>
        <authorList>
            <person name="Floudas D."/>
            <person name="Held B.W."/>
            <person name="Riley R."/>
            <person name="Nagy L.G."/>
            <person name="Koehler G."/>
            <person name="Ransdell A.S."/>
            <person name="Younus H."/>
            <person name="Chow J."/>
            <person name="Chiniquy J."/>
            <person name="Lipzen A."/>
            <person name="Tritt A."/>
            <person name="Sun H."/>
            <person name="Haridas S."/>
            <person name="LaButti K."/>
            <person name="Ohm R.A."/>
            <person name="Kues U."/>
            <person name="Blanchette R.A."/>
            <person name="Grigoriev I.V."/>
            <person name="Minto R.E."/>
            <person name="Hibbett D.S."/>
        </authorList>
    </citation>
    <scope>NUCLEOTIDE SEQUENCE [LARGE SCALE GENOMIC DNA]</scope>
    <source>
        <strain evidence="3 4">FP15055 ss-10</strain>
    </source>
</reference>